<dbReference type="KEGG" id="lamb:KBB96_07555"/>
<keyword evidence="1" id="KW-1133">Transmembrane helix</keyword>
<reference evidence="3" key="1">
    <citation type="submission" date="2021-04" db="EMBL/GenBank/DDBJ databases">
        <title>Luteolibacter sp. 32A isolated from the skin of an Anderson's salamander (Ambystoma andersonii).</title>
        <authorList>
            <person name="Spergser J."/>
            <person name="Busse H.-J."/>
        </authorList>
    </citation>
    <scope>NUCLEOTIDE SEQUENCE</scope>
    <source>
        <strain evidence="3">32A</strain>
    </source>
</reference>
<feature type="transmembrane region" description="Helical" evidence="1">
    <location>
        <begin position="51"/>
        <end position="74"/>
    </location>
</feature>
<keyword evidence="4" id="KW-1185">Reference proteome</keyword>
<dbReference type="EMBL" id="CP073100">
    <property type="protein sequence ID" value="QUE52739.1"/>
    <property type="molecule type" value="Genomic_DNA"/>
</dbReference>
<accession>A0A975J2C8</accession>
<dbReference type="CDD" id="cd00198">
    <property type="entry name" value="vWFA"/>
    <property type="match status" value="1"/>
</dbReference>
<dbReference type="Gene3D" id="3.40.50.410">
    <property type="entry name" value="von Willebrand factor, type A domain"/>
    <property type="match status" value="1"/>
</dbReference>
<organism evidence="3 4">
    <name type="scientific">Luteolibacter ambystomatis</name>
    <dbReference type="NCBI Taxonomy" id="2824561"/>
    <lineage>
        <taxon>Bacteria</taxon>
        <taxon>Pseudomonadati</taxon>
        <taxon>Verrucomicrobiota</taxon>
        <taxon>Verrucomicrobiia</taxon>
        <taxon>Verrucomicrobiales</taxon>
        <taxon>Verrucomicrobiaceae</taxon>
        <taxon>Luteolibacter</taxon>
    </lineage>
</organism>
<dbReference type="RefSeq" id="WP_211634020.1">
    <property type="nucleotide sequence ID" value="NZ_CP073100.1"/>
</dbReference>
<feature type="transmembrane region" description="Helical" evidence="1">
    <location>
        <begin position="292"/>
        <end position="312"/>
    </location>
</feature>
<dbReference type="SMART" id="SM00327">
    <property type="entry name" value="VWA"/>
    <property type="match status" value="1"/>
</dbReference>
<gene>
    <name evidence="3" type="ORF">KBB96_07555</name>
</gene>
<dbReference type="AlphaFoldDB" id="A0A975J2C8"/>
<dbReference type="InterPro" id="IPR002035">
    <property type="entry name" value="VWF_A"/>
</dbReference>
<evidence type="ECO:0000259" key="2">
    <source>
        <dbReference type="SMART" id="SM00327"/>
    </source>
</evidence>
<keyword evidence="1" id="KW-0812">Transmembrane</keyword>
<feature type="domain" description="VWFA" evidence="2">
    <location>
        <begin position="88"/>
        <end position="273"/>
    </location>
</feature>
<proteinExistence type="predicted"/>
<protein>
    <submittedName>
        <fullName evidence="3">VWA domain-containing protein</fullName>
    </submittedName>
</protein>
<dbReference type="InterPro" id="IPR036465">
    <property type="entry name" value="vWFA_dom_sf"/>
</dbReference>
<keyword evidence="1" id="KW-0472">Membrane</keyword>
<dbReference type="Proteomes" id="UP000676169">
    <property type="component" value="Chromosome"/>
</dbReference>
<name>A0A975J2C8_9BACT</name>
<evidence type="ECO:0000256" key="1">
    <source>
        <dbReference type="SAM" id="Phobius"/>
    </source>
</evidence>
<dbReference type="SUPFAM" id="SSF53300">
    <property type="entry name" value="vWA-like"/>
    <property type="match status" value="1"/>
</dbReference>
<evidence type="ECO:0000313" key="3">
    <source>
        <dbReference type="EMBL" id="QUE52739.1"/>
    </source>
</evidence>
<dbReference type="Pfam" id="PF13519">
    <property type="entry name" value="VWA_2"/>
    <property type="match status" value="1"/>
</dbReference>
<evidence type="ECO:0000313" key="4">
    <source>
        <dbReference type="Proteomes" id="UP000676169"/>
    </source>
</evidence>
<sequence>MNPETLHLQAIWAALAAAVIAGIGEWLHTRRLKRVQALAFGPAGRPRRWTVIAPVCRIVGVTALAWSLVTLLSFDRLTRQRDGRKPPDRNLMILLDVSPSMLLKDGGENGTQTRNERAAAVLKSVLDRIPGDRVRFTAAGFYTETRLLVKECQDRELILHLVGGTPFHITYEPGKTDLLKSLNQAGTIMKGWERKSTTLLVISDGDSVPPTGLNPMPSSVSEVIFAGVGDSSRGTFIDGHLSRQDTSNLSQLARRLHGTFYDCNVKHVPSEALKKLNAEDTGTARWRTDRRFIALASLAVSSVLLCLLPLLLEYLGSAWRPRPAPLRSLQPSPVP</sequence>